<dbReference type="FunFam" id="3.30.160.60:FF:000446">
    <property type="entry name" value="Zinc finger protein"/>
    <property type="match status" value="2"/>
</dbReference>
<evidence type="ECO:0000256" key="6">
    <source>
        <dbReference type="ARBA" id="ARBA00023242"/>
    </source>
</evidence>
<evidence type="ECO:0000313" key="10">
    <source>
        <dbReference type="EMBL" id="KAJ8101265.1"/>
    </source>
</evidence>
<dbReference type="Gene3D" id="3.30.160.60">
    <property type="entry name" value="Classic Zinc Finger"/>
    <property type="match status" value="2"/>
</dbReference>
<feature type="domain" description="C2H2-type" evidence="9">
    <location>
        <begin position="49"/>
        <end position="77"/>
    </location>
</feature>
<feature type="region of interest" description="Disordered" evidence="8">
    <location>
        <begin position="228"/>
        <end position="279"/>
    </location>
</feature>
<dbReference type="Proteomes" id="UP001217417">
    <property type="component" value="Unassembled WGS sequence"/>
</dbReference>
<evidence type="ECO:0000259" key="9">
    <source>
        <dbReference type="PROSITE" id="PS50157"/>
    </source>
</evidence>
<dbReference type="InterPro" id="IPR013087">
    <property type="entry name" value="Znf_C2H2_type"/>
</dbReference>
<keyword evidence="4 7" id="KW-0863">Zinc-finger</keyword>
<feature type="compositionally biased region" description="Polar residues" evidence="8">
    <location>
        <begin position="75"/>
        <end position="90"/>
    </location>
</feature>
<protein>
    <recommendedName>
        <fullName evidence="9">C2H2-type domain-containing protein</fullName>
    </recommendedName>
</protein>
<dbReference type="PANTHER" id="PTHR40626">
    <property type="entry name" value="MIP31509P"/>
    <property type="match status" value="1"/>
</dbReference>
<keyword evidence="3" id="KW-0677">Repeat</keyword>
<dbReference type="Pfam" id="PF00096">
    <property type="entry name" value="zf-C2H2"/>
    <property type="match status" value="1"/>
</dbReference>
<dbReference type="SUPFAM" id="SSF57667">
    <property type="entry name" value="beta-beta-alpha zinc fingers"/>
    <property type="match status" value="1"/>
</dbReference>
<evidence type="ECO:0000256" key="8">
    <source>
        <dbReference type="SAM" id="MobiDB-lite"/>
    </source>
</evidence>
<comment type="caution">
    <text evidence="10">The sequence shown here is derived from an EMBL/GenBank/DDBJ whole genome shotgun (WGS) entry which is preliminary data.</text>
</comment>
<dbReference type="PROSITE" id="PS00028">
    <property type="entry name" value="ZINC_FINGER_C2H2_1"/>
    <property type="match status" value="2"/>
</dbReference>
<evidence type="ECO:0000256" key="4">
    <source>
        <dbReference type="ARBA" id="ARBA00022771"/>
    </source>
</evidence>
<dbReference type="GO" id="GO:0000981">
    <property type="term" value="F:DNA-binding transcription factor activity, RNA polymerase II-specific"/>
    <property type="evidence" value="ECO:0007669"/>
    <property type="project" value="InterPro"/>
</dbReference>
<dbReference type="PROSITE" id="PS50157">
    <property type="entry name" value="ZINC_FINGER_C2H2_2"/>
    <property type="match status" value="2"/>
</dbReference>
<dbReference type="GO" id="GO:0000978">
    <property type="term" value="F:RNA polymerase II cis-regulatory region sequence-specific DNA binding"/>
    <property type="evidence" value="ECO:0007669"/>
    <property type="project" value="InterPro"/>
</dbReference>
<reference evidence="10" key="1">
    <citation type="submission" date="2023-03" db="EMBL/GenBank/DDBJ databases">
        <title>Near-Complete genome sequence of Lipomyces tetrasporous NRRL Y-64009, an oleaginous yeast capable of growing on lignocellulosic hydrolysates.</title>
        <authorList>
            <consortium name="Lawrence Berkeley National Laboratory"/>
            <person name="Jagtap S.S."/>
            <person name="Liu J.-J."/>
            <person name="Walukiewicz H.E."/>
            <person name="Pangilinan J."/>
            <person name="Lipzen A."/>
            <person name="Ahrendt S."/>
            <person name="Koriabine M."/>
            <person name="Cobaugh K."/>
            <person name="Salamov A."/>
            <person name="Yoshinaga Y."/>
            <person name="Ng V."/>
            <person name="Daum C."/>
            <person name="Grigoriev I.V."/>
            <person name="Slininger P.J."/>
            <person name="Dien B.S."/>
            <person name="Jin Y.-S."/>
            <person name="Rao C.V."/>
        </authorList>
    </citation>
    <scope>NUCLEOTIDE SEQUENCE</scope>
    <source>
        <strain evidence="10">NRRL Y-64009</strain>
    </source>
</reference>
<dbReference type="InterPro" id="IPR051059">
    <property type="entry name" value="VerF-like"/>
</dbReference>
<evidence type="ECO:0000256" key="1">
    <source>
        <dbReference type="ARBA" id="ARBA00004123"/>
    </source>
</evidence>
<dbReference type="AlphaFoldDB" id="A0AAD7QTT5"/>
<gene>
    <name evidence="10" type="ORF">POJ06DRAFT_251007</name>
</gene>
<proteinExistence type="predicted"/>
<dbReference type="GeneID" id="80882514"/>
<evidence type="ECO:0000313" key="11">
    <source>
        <dbReference type="Proteomes" id="UP001217417"/>
    </source>
</evidence>
<dbReference type="InterPro" id="IPR036236">
    <property type="entry name" value="Znf_C2H2_sf"/>
</dbReference>
<keyword evidence="5" id="KW-0862">Zinc</keyword>
<name>A0AAD7QTT5_9ASCO</name>
<evidence type="ECO:0000256" key="7">
    <source>
        <dbReference type="PROSITE-ProRule" id="PRU00042"/>
    </source>
</evidence>
<feature type="region of interest" description="Disordered" evidence="8">
    <location>
        <begin position="73"/>
        <end position="118"/>
    </location>
</feature>
<sequence>MTSSPATASSVVQKLDKPRPHTCTTCLRAFARLEHLKRHERSHTKEKPFECPVCERRFARRDLLLRHQQKLHTGLATTRQRQPRKNSITVATLGRPRKEPPSRPRANTFSGPSSAGLGLGLDSTASTNSWLESTFGKGIAGDSGSAAAAAWYMADSAGASDKADADANADASSPKATLFGSLYINPDLLPFTLPDNKALGLATDEDALEFDEDFWLGNLSVASPVAPGAGPSNNAVGSSAVPPRSARPEDYASPVSYDTPASTTSTASSGTDNIKTEPGVNMHFAFPTAEASPGGGGDIMSRAHMQSRVEAQQRNSPGFDDNTISPSLLLDHHQLHQLYSEMSIDPLATFDAQPSPTPSMTSTTSRSSNVSSANTSIATSSPPLEHGSLPVVKRHSSMPIRSPSLSSRSNTVPASRKTVASTITSEMLFAGQATNALLNTLSARSAFEPSPTTNDTRPGDFMSDLFNGDLPVFTTMSQLHLQDQATRSMF</sequence>
<feature type="compositionally biased region" description="Low complexity" evidence="8">
    <location>
        <begin position="256"/>
        <end position="272"/>
    </location>
</feature>
<evidence type="ECO:0000256" key="2">
    <source>
        <dbReference type="ARBA" id="ARBA00022723"/>
    </source>
</evidence>
<dbReference type="EMBL" id="JARPMG010000004">
    <property type="protein sequence ID" value="KAJ8101265.1"/>
    <property type="molecule type" value="Genomic_DNA"/>
</dbReference>
<dbReference type="SMART" id="SM00355">
    <property type="entry name" value="ZnF_C2H2"/>
    <property type="match status" value="2"/>
</dbReference>
<organism evidence="10 11">
    <name type="scientific">Lipomyces tetrasporus</name>
    <dbReference type="NCBI Taxonomy" id="54092"/>
    <lineage>
        <taxon>Eukaryota</taxon>
        <taxon>Fungi</taxon>
        <taxon>Dikarya</taxon>
        <taxon>Ascomycota</taxon>
        <taxon>Saccharomycotina</taxon>
        <taxon>Lipomycetes</taxon>
        <taxon>Lipomycetales</taxon>
        <taxon>Lipomycetaceae</taxon>
        <taxon>Lipomyces</taxon>
    </lineage>
</organism>
<dbReference type="GO" id="GO:0008270">
    <property type="term" value="F:zinc ion binding"/>
    <property type="evidence" value="ECO:0007669"/>
    <property type="project" value="UniProtKB-KW"/>
</dbReference>
<accession>A0AAD7QTT5</accession>
<dbReference type="GO" id="GO:0000785">
    <property type="term" value="C:chromatin"/>
    <property type="evidence" value="ECO:0007669"/>
    <property type="project" value="TreeGrafter"/>
</dbReference>
<feature type="region of interest" description="Disordered" evidence="8">
    <location>
        <begin position="349"/>
        <end position="390"/>
    </location>
</feature>
<evidence type="ECO:0000256" key="3">
    <source>
        <dbReference type="ARBA" id="ARBA00022737"/>
    </source>
</evidence>
<feature type="domain" description="C2H2-type" evidence="9">
    <location>
        <begin position="21"/>
        <end position="48"/>
    </location>
</feature>
<keyword evidence="2" id="KW-0479">Metal-binding</keyword>
<comment type="subcellular location">
    <subcellularLocation>
        <location evidence="1">Nucleus</location>
    </subcellularLocation>
</comment>
<keyword evidence="6" id="KW-0539">Nucleus</keyword>
<dbReference type="GO" id="GO:0005634">
    <property type="term" value="C:nucleus"/>
    <property type="evidence" value="ECO:0007669"/>
    <property type="project" value="UniProtKB-SubCell"/>
</dbReference>
<keyword evidence="11" id="KW-1185">Reference proteome</keyword>
<evidence type="ECO:0000256" key="5">
    <source>
        <dbReference type="ARBA" id="ARBA00022833"/>
    </source>
</evidence>
<feature type="compositionally biased region" description="Low complexity" evidence="8">
    <location>
        <begin position="358"/>
        <end position="383"/>
    </location>
</feature>
<dbReference type="PANTHER" id="PTHR40626:SF13">
    <property type="entry name" value="RESPIRATION FACTOR 2-RELATED"/>
    <property type="match status" value="1"/>
</dbReference>
<dbReference type="RefSeq" id="XP_056044715.1">
    <property type="nucleotide sequence ID" value="XM_056187348.1"/>
</dbReference>